<comment type="caution">
    <text evidence="2">The sequence shown here is derived from an EMBL/GenBank/DDBJ whole genome shotgun (WGS) entry which is preliminary data.</text>
</comment>
<organism evidence="2 3">
    <name type="scientific">Rhodofomes roseus</name>
    <dbReference type="NCBI Taxonomy" id="34475"/>
    <lineage>
        <taxon>Eukaryota</taxon>
        <taxon>Fungi</taxon>
        <taxon>Dikarya</taxon>
        <taxon>Basidiomycota</taxon>
        <taxon>Agaricomycotina</taxon>
        <taxon>Agaricomycetes</taxon>
        <taxon>Polyporales</taxon>
        <taxon>Rhodofomes</taxon>
    </lineage>
</organism>
<dbReference type="EMBL" id="JADCUA010000003">
    <property type="protein sequence ID" value="KAH9841691.1"/>
    <property type="molecule type" value="Genomic_DNA"/>
</dbReference>
<reference evidence="2 3" key="1">
    <citation type="journal article" date="2021" name="Environ. Microbiol.">
        <title>Gene family expansions and transcriptome signatures uncover fungal adaptations to wood decay.</title>
        <authorList>
            <person name="Hage H."/>
            <person name="Miyauchi S."/>
            <person name="Viragh M."/>
            <person name="Drula E."/>
            <person name="Min B."/>
            <person name="Chaduli D."/>
            <person name="Navarro D."/>
            <person name="Favel A."/>
            <person name="Norest M."/>
            <person name="Lesage-Meessen L."/>
            <person name="Balint B."/>
            <person name="Merenyi Z."/>
            <person name="de Eugenio L."/>
            <person name="Morin E."/>
            <person name="Martinez A.T."/>
            <person name="Baldrian P."/>
            <person name="Stursova M."/>
            <person name="Martinez M.J."/>
            <person name="Novotny C."/>
            <person name="Magnuson J.K."/>
            <person name="Spatafora J.W."/>
            <person name="Maurice S."/>
            <person name="Pangilinan J."/>
            <person name="Andreopoulos W."/>
            <person name="LaButti K."/>
            <person name="Hundley H."/>
            <person name="Na H."/>
            <person name="Kuo A."/>
            <person name="Barry K."/>
            <person name="Lipzen A."/>
            <person name="Henrissat B."/>
            <person name="Riley R."/>
            <person name="Ahrendt S."/>
            <person name="Nagy L.G."/>
            <person name="Grigoriev I.V."/>
            <person name="Martin F."/>
            <person name="Rosso M.N."/>
        </authorList>
    </citation>
    <scope>NUCLEOTIDE SEQUENCE [LARGE SCALE GENOMIC DNA]</scope>
    <source>
        <strain evidence="2 3">CIRM-BRFM 1785</strain>
    </source>
</reference>
<name>A0ABQ8KUE6_9APHY</name>
<accession>A0ABQ8KUE6</accession>
<feature type="compositionally biased region" description="Basic and acidic residues" evidence="1">
    <location>
        <begin position="221"/>
        <end position="232"/>
    </location>
</feature>
<keyword evidence="3" id="KW-1185">Reference proteome</keyword>
<evidence type="ECO:0000256" key="1">
    <source>
        <dbReference type="SAM" id="MobiDB-lite"/>
    </source>
</evidence>
<feature type="region of interest" description="Disordered" evidence="1">
    <location>
        <begin position="415"/>
        <end position="612"/>
    </location>
</feature>
<protein>
    <submittedName>
        <fullName evidence="2">Uncharacterized protein</fullName>
    </submittedName>
</protein>
<feature type="compositionally biased region" description="Acidic residues" evidence="1">
    <location>
        <begin position="600"/>
        <end position="609"/>
    </location>
</feature>
<feature type="compositionally biased region" description="Pro residues" evidence="1">
    <location>
        <begin position="520"/>
        <end position="537"/>
    </location>
</feature>
<evidence type="ECO:0000313" key="2">
    <source>
        <dbReference type="EMBL" id="KAH9841691.1"/>
    </source>
</evidence>
<dbReference type="GeneID" id="71998678"/>
<feature type="compositionally biased region" description="Basic residues" evidence="1">
    <location>
        <begin position="260"/>
        <end position="270"/>
    </location>
</feature>
<feature type="compositionally biased region" description="Polar residues" evidence="1">
    <location>
        <begin position="472"/>
        <end position="486"/>
    </location>
</feature>
<feature type="region of interest" description="Disordered" evidence="1">
    <location>
        <begin position="77"/>
        <end position="102"/>
    </location>
</feature>
<dbReference type="Proteomes" id="UP000814176">
    <property type="component" value="Unassembled WGS sequence"/>
</dbReference>
<feature type="compositionally biased region" description="Basic and acidic residues" evidence="1">
    <location>
        <begin position="93"/>
        <end position="102"/>
    </location>
</feature>
<gene>
    <name evidence="2" type="ORF">C8Q71DRAFT_344199</name>
</gene>
<dbReference type="RefSeq" id="XP_047782990.1">
    <property type="nucleotide sequence ID" value="XM_047917946.1"/>
</dbReference>
<evidence type="ECO:0000313" key="3">
    <source>
        <dbReference type="Proteomes" id="UP000814176"/>
    </source>
</evidence>
<sequence>MTDGDGKFDHNFIEYMLSGPLLDWDSQPFAGGLHVPLPTWSTDAHVLAPHPQDDNVAKPPPYPPPVYVNPSVRDTYTHASSGRAVPTPLAPSHFHESPKRSESSIYEGFTTSDVVYSLEDFDTFTGGPSNVALPSLAPPATANATQHDFGSEVPGIGTASTTISPLDTSLPSTSVAGSSISLYHSGPSAAPHLLSADVHAPSAGPSSSYLAAPAYPIARSYPRDDDTEEHVRAGKRRKVAHTKPATPPLPPQPSDTNIRPQKRAPKRRVSPRVDNGVPVTTHDSVAPHPVPHLAVPHPDRAPIVHAPSGTHYLQIPHPSLPRAHSTGSVGQHGMLLADASTAPLPRAHSATGRNPTPLPAPRDIHAQRYMRERGISFWPRARQEREQEFNLHHHAVDGSATGHRAQVGYMGGDATRLDHFTSEQPPTPRTIVVPDPPFNPDAARFPPSGAPKPAYNDQPHTAYQAYDIPEPSSAQTEVAGPSSSTSRGRKRKNAPKDTTPGPMPAGKRARRSHLTHERPPSPVQHPLAVPPDSPPFIPDRKPKRARRSNPLIPPRHPADVPTAPGAGHPSASHPPPPALARSPSSSKGEGPSNRHASPLSDDEPFEELTDTTPAKWERATYVAYQLDTSYWAREFPEASYGRTWLESCQMQMRTHVGFVGDPESLDRVEAGQTQVEVRYLSSETRPMHPHSNRRYVNVKPYFFKRDPLAKQTARARKAMEVLGGDEKFRKNPAAYEPEAYPWFAPFEGSRQHAVFGTKLLVTQYKDSDSRLDLSHEGMCYINTLHRRDEHDLKEWKLRGSDIIRQIRRYCVPEKPVPARVWRDVSMASPEPHDPARFLQELRWITRFYLHCKYPDEYERPAATVE</sequence>
<proteinExistence type="predicted"/>
<feature type="region of interest" description="Disordered" evidence="1">
    <location>
        <begin position="219"/>
        <end position="289"/>
    </location>
</feature>